<keyword evidence="2" id="KW-1185">Reference proteome</keyword>
<evidence type="ECO:0008006" key="3">
    <source>
        <dbReference type="Google" id="ProtNLM"/>
    </source>
</evidence>
<dbReference type="EMBL" id="AVOT02015737">
    <property type="protein sequence ID" value="MBW0500287.1"/>
    <property type="molecule type" value="Genomic_DNA"/>
</dbReference>
<evidence type="ECO:0000313" key="2">
    <source>
        <dbReference type="Proteomes" id="UP000765509"/>
    </source>
</evidence>
<accession>A0A9Q3DDZ4</accession>
<gene>
    <name evidence="1" type="ORF">O181_040002</name>
</gene>
<dbReference type="Gene3D" id="3.80.10.10">
    <property type="entry name" value="Ribonuclease Inhibitor"/>
    <property type="match status" value="1"/>
</dbReference>
<dbReference type="InterPro" id="IPR032675">
    <property type="entry name" value="LRR_dom_sf"/>
</dbReference>
<dbReference type="AlphaFoldDB" id="A0A9Q3DDZ4"/>
<protein>
    <recommendedName>
        <fullName evidence="3">F-box domain-containing protein</fullName>
    </recommendedName>
</protein>
<comment type="caution">
    <text evidence="1">The sequence shown here is derived from an EMBL/GenBank/DDBJ whole genome shotgun (WGS) entry which is preliminary data.</text>
</comment>
<proteinExistence type="predicted"/>
<dbReference type="SUPFAM" id="SSF52047">
    <property type="entry name" value="RNI-like"/>
    <property type="match status" value="1"/>
</dbReference>
<organism evidence="1 2">
    <name type="scientific">Austropuccinia psidii MF-1</name>
    <dbReference type="NCBI Taxonomy" id="1389203"/>
    <lineage>
        <taxon>Eukaryota</taxon>
        <taxon>Fungi</taxon>
        <taxon>Dikarya</taxon>
        <taxon>Basidiomycota</taxon>
        <taxon>Pucciniomycotina</taxon>
        <taxon>Pucciniomycetes</taxon>
        <taxon>Pucciniales</taxon>
        <taxon>Sphaerophragmiaceae</taxon>
        <taxon>Austropuccinia</taxon>
    </lineage>
</organism>
<sequence>MRLGQQRQAWTDSVLPLCQINSTTRGAMTRRIKAFQRPRDLQHFKLYGSLQAMDKLAIATTFYNNRHLTIFSSEDLTHATWDFINERNDFWESLTFDMYFPHTAASPGLENLDLSNWKNLTSFTCRATSNQRWVDHLIIRSLVTASPKLINLTIFDLDGKSPVVRPEPQVLCKLQSLHLRRLRDCDRHTLRYLVSQSYHSLQELTIVLDCTPRNEIRTQRFYRGIRASQLRAAFSRCTRIRTLRIADHVASMSPPTPFTGEYDPEDGPLGFIVDDMVRDLRRLKNLHTWGHIFSMDLFDNLRMSGCRIKSLSIQSYPNFPLSLFLEELKHNQALKRLESLAFGDVWLPPKNVSAITSLCKERKIKLQFLHHEYQTPNRIY</sequence>
<evidence type="ECO:0000313" key="1">
    <source>
        <dbReference type="EMBL" id="MBW0500287.1"/>
    </source>
</evidence>
<dbReference type="OrthoDB" id="2496293at2759"/>
<name>A0A9Q3DDZ4_9BASI</name>
<reference evidence="1" key="1">
    <citation type="submission" date="2021-03" db="EMBL/GenBank/DDBJ databases">
        <title>Draft genome sequence of rust myrtle Austropuccinia psidii MF-1, a brazilian biotype.</title>
        <authorList>
            <person name="Quecine M.C."/>
            <person name="Pachon D.M.R."/>
            <person name="Bonatelli M.L."/>
            <person name="Correr F.H."/>
            <person name="Franceschini L.M."/>
            <person name="Leite T.F."/>
            <person name="Margarido G.R.A."/>
            <person name="Almeida C.A."/>
            <person name="Ferrarezi J.A."/>
            <person name="Labate C.A."/>
        </authorList>
    </citation>
    <scope>NUCLEOTIDE SEQUENCE</scope>
    <source>
        <strain evidence="1">MF-1</strain>
    </source>
</reference>
<dbReference type="Proteomes" id="UP000765509">
    <property type="component" value="Unassembled WGS sequence"/>
</dbReference>